<evidence type="ECO:0000256" key="2">
    <source>
        <dbReference type="ARBA" id="ARBA00022475"/>
    </source>
</evidence>
<dbReference type="EMBL" id="CP098828">
    <property type="protein sequence ID" value="XBO76622.1"/>
    <property type="molecule type" value="Genomic_DNA"/>
</dbReference>
<evidence type="ECO:0000256" key="14">
    <source>
        <dbReference type="ARBA" id="ARBA00022884"/>
    </source>
</evidence>
<keyword evidence="5 16" id="KW-0698">rRNA processing</keyword>
<keyword evidence="13 16" id="KW-0460">Magnesium</keyword>
<dbReference type="GO" id="GO:0006402">
    <property type="term" value="P:mRNA catabolic process"/>
    <property type="evidence" value="ECO:0007669"/>
    <property type="project" value="UniProtKB-UniRule"/>
</dbReference>
<dbReference type="FunFam" id="2.40.50.140:FF:000040">
    <property type="entry name" value="Ribonuclease E"/>
    <property type="match status" value="1"/>
</dbReference>
<feature type="compositionally biased region" description="Polar residues" evidence="17">
    <location>
        <begin position="786"/>
        <end position="796"/>
    </location>
</feature>
<dbReference type="GO" id="GO:0008033">
    <property type="term" value="P:tRNA processing"/>
    <property type="evidence" value="ECO:0007669"/>
    <property type="project" value="UniProtKB-UniRule"/>
</dbReference>
<feature type="compositionally biased region" description="Low complexity" evidence="17">
    <location>
        <begin position="647"/>
        <end position="661"/>
    </location>
</feature>
<feature type="region of interest" description="Disordered" evidence="17">
    <location>
        <begin position="491"/>
        <end position="522"/>
    </location>
</feature>
<dbReference type="InterPro" id="IPR004659">
    <property type="entry name" value="RNase_E/G"/>
</dbReference>
<feature type="domain" description="S1 motif" evidence="18">
    <location>
        <begin position="39"/>
        <end position="117"/>
    </location>
</feature>
<sequence>MKRMLINATQPEELRVALVDGQRLYDLDIESGAREQKKANIYRGKITRVEPSLEAAFVDFGAERHGFLPLKEIAREYFVKEPSGRPSIKEVLKEGQEVIVQVDKEERGNKGAALTTFVSLAGRFLVLMPNNARAGGISRRIEGEERAQLKEAMGQLSVPDKMGLIVRTAGIGRSPEELQWDLDYLVQVWESITEEAGKRAAPFLIYRESNVIIRAMRDYLRQDIGEVLIDSPEVHQEALAFIRQVMPSYQQKIKLYADEVPLFSRFQIESQIETAYEREVKLPSGGSIVIDHTEALVSIDINSARATRGSDIEETALQTNLEAADEIARQLRLRDIGGLVVIDFIDMGPARNQREVENRARDALKLDRARVQIGRISRFGLMEMSRQRLRPSLGETSGVVCPRCDGQGTIRDVRSLSLSVMRLIEEEAMKERSAQIRAILPVPVATYLLNEKRAILADIERRQGVRVVILPSPDMDTPHYDVQRLRDDHVDEEGTANASSFELSTDTEVGKEPDAAFGKPVQRAEAAVKSVVHNAPAPASLSQEEAASEDKPAQPSRQPSAQGAQSGRQASSSSRRQSSPQANRQSGRQSPAESRQAVQNAGLFGRLVKGFARFLGGEEETSNGATSGSQGSSSTRTQSSSRDDNAQRGAQQRSDSGQQRGSDTRQRNRRGGSQSGQRQSSNRSNRSDGNSQDRRQQERRQPAAKSDSRTDARSETRNDARTDSKADTRADRNDGNDNRQRSRRDDNRQQDNRQAEGRQQEGRQQEGRQQESRQPDSRKSDDNKSPRSASRGETQQADAASSDAAKDSKPKRTRNNPRNRSRKQAINPEALKEQQRLQAEAAAAQEAQPDAGQASATEATAEQTQPEAKAETKGETKAEAPKADAKTDAKAEAPKADAKADAKAEAPKADAKPDAKAETAKADAKAGAKAEAPKADDKAVANAETPKSDDAKPVEKDEPKTEAKAPKADAQPGEKAEPKAEAKAETPKADAQPAEKAEPKAEAKAEAPKPEAPKPEAPKTEAPKADTKPAEKADEKAEPKAEAKAEVPKAETPKAETPKAETPKADTKPTEKAEPKAEAKAETPKAETPKADAQPAEKAVAKAAEKAEAPKADAKAEEKAEAPKTDAKADDARTEAKAEDDALSGATDDGQAPRRRRRRRAHNDPRERRKLEAEKASDGHNS</sequence>
<feature type="compositionally biased region" description="Low complexity" evidence="17">
    <location>
        <begin position="627"/>
        <end position="640"/>
    </location>
</feature>
<dbReference type="AlphaFoldDB" id="A0AAU7KXZ7"/>
<keyword evidence="10 16" id="KW-0255">Endonuclease</keyword>
<accession>A0AAU7KXZ7</accession>
<organism evidence="19">
    <name type="scientific">Halomonas sp. H10-59</name>
    <dbReference type="NCBI Taxonomy" id="2950874"/>
    <lineage>
        <taxon>Bacteria</taxon>
        <taxon>Pseudomonadati</taxon>
        <taxon>Pseudomonadota</taxon>
        <taxon>Gammaproteobacteria</taxon>
        <taxon>Oceanospirillales</taxon>
        <taxon>Halomonadaceae</taxon>
        <taxon>Halomonas</taxon>
    </lineage>
</organism>
<dbReference type="HAMAP" id="MF_00970">
    <property type="entry name" value="RNase_E"/>
    <property type="match status" value="1"/>
</dbReference>
<keyword evidence="14 16" id="KW-0694">RNA-binding</keyword>
<evidence type="ECO:0000256" key="1">
    <source>
        <dbReference type="ARBA" id="ARBA00005663"/>
    </source>
</evidence>
<dbReference type="InterPro" id="IPR019307">
    <property type="entry name" value="RNA-bd_AU-1/RNase_E/G"/>
</dbReference>
<evidence type="ECO:0000256" key="7">
    <source>
        <dbReference type="ARBA" id="ARBA00022722"/>
    </source>
</evidence>
<dbReference type="NCBIfam" id="NF008074">
    <property type="entry name" value="PRK10811.1"/>
    <property type="match status" value="1"/>
</dbReference>
<dbReference type="GO" id="GO:0008995">
    <property type="term" value="F:ribonuclease E activity"/>
    <property type="evidence" value="ECO:0007669"/>
    <property type="project" value="UniProtKB-EC"/>
</dbReference>
<keyword evidence="12 16" id="KW-0862">Zinc</keyword>
<dbReference type="GO" id="GO:0019843">
    <property type="term" value="F:rRNA binding"/>
    <property type="evidence" value="ECO:0007669"/>
    <property type="project" value="UniProtKB-KW"/>
</dbReference>
<feature type="compositionally biased region" description="Low complexity" evidence="17">
    <location>
        <begin position="836"/>
        <end position="867"/>
    </location>
</feature>
<dbReference type="InterPro" id="IPR012340">
    <property type="entry name" value="NA-bd_OB-fold"/>
</dbReference>
<feature type="compositionally biased region" description="Basic and acidic residues" evidence="17">
    <location>
        <begin position="1099"/>
        <end position="1140"/>
    </location>
</feature>
<proteinExistence type="inferred from homology"/>
<evidence type="ECO:0000259" key="18">
    <source>
        <dbReference type="PROSITE" id="PS50126"/>
    </source>
</evidence>
<evidence type="ECO:0000256" key="4">
    <source>
        <dbReference type="ARBA" id="ARBA00022519"/>
    </source>
</evidence>
<feature type="compositionally biased region" description="Basic and acidic residues" evidence="17">
    <location>
        <begin position="946"/>
        <end position="1090"/>
    </location>
</feature>
<dbReference type="GO" id="GO:0009898">
    <property type="term" value="C:cytoplasmic side of plasma membrane"/>
    <property type="evidence" value="ECO:0007669"/>
    <property type="project" value="UniProtKB-UniRule"/>
</dbReference>
<dbReference type="GO" id="GO:0000049">
    <property type="term" value="F:tRNA binding"/>
    <property type="evidence" value="ECO:0007669"/>
    <property type="project" value="UniProtKB-KW"/>
</dbReference>
<evidence type="ECO:0000256" key="12">
    <source>
        <dbReference type="ARBA" id="ARBA00022833"/>
    </source>
</evidence>
<feature type="compositionally biased region" description="Basic and acidic residues" evidence="17">
    <location>
        <begin position="868"/>
        <end position="939"/>
    </location>
</feature>
<keyword evidence="2 16" id="KW-1003">Cell membrane</keyword>
<evidence type="ECO:0000256" key="17">
    <source>
        <dbReference type="SAM" id="MobiDB-lite"/>
    </source>
</evidence>
<dbReference type="PANTHER" id="PTHR30001">
    <property type="entry name" value="RIBONUCLEASE"/>
    <property type="match status" value="1"/>
</dbReference>
<keyword evidence="8 16" id="KW-0479">Metal-binding</keyword>
<feature type="binding site" evidence="16">
    <location>
        <position position="401"/>
    </location>
    <ligand>
        <name>Zn(2+)</name>
        <dbReference type="ChEBI" id="CHEBI:29105"/>
        <note>ligand shared between dimeric partners</note>
    </ligand>
</feature>
<evidence type="ECO:0000256" key="3">
    <source>
        <dbReference type="ARBA" id="ARBA00022490"/>
    </source>
</evidence>
<keyword evidence="6 16" id="KW-0819">tRNA processing</keyword>
<protein>
    <recommendedName>
        <fullName evidence="16">Ribonuclease E</fullName>
        <shortName evidence="16">RNase E</shortName>
        <ecNumber evidence="16">3.1.26.12</ecNumber>
    </recommendedName>
</protein>
<feature type="compositionally biased region" description="Basic residues" evidence="17">
    <location>
        <begin position="811"/>
        <end position="823"/>
    </location>
</feature>
<gene>
    <name evidence="16 19" type="primary">rne</name>
    <name evidence="19" type="ORF">NFG57_07635</name>
</gene>
<dbReference type="GO" id="GO:0006364">
    <property type="term" value="P:rRNA processing"/>
    <property type="evidence" value="ECO:0007669"/>
    <property type="project" value="UniProtKB-UniRule"/>
</dbReference>
<feature type="binding site" evidence="16">
    <location>
        <position position="343"/>
    </location>
    <ligand>
        <name>Mg(2+)</name>
        <dbReference type="ChEBI" id="CHEBI:18420"/>
        <note>catalytic</note>
    </ligand>
</feature>
<feature type="compositionally biased region" description="Polar residues" evidence="17">
    <location>
        <begin position="496"/>
        <end position="507"/>
    </location>
</feature>
<name>A0AAU7KXZ7_9GAMM</name>
<comment type="cofactor">
    <cofactor evidence="16">
        <name>Mg(2+)</name>
        <dbReference type="ChEBI" id="CHEBI:18420"/>
    </cofactor>
    <text evidence="16">Binds 1 Mg(2+) ion per subunit.</text>
</comment>
<evidence type="ECO:0000256" key="13">
    <source>
        <dbReference type="ARBA" id="ARBA00022842"/>
    </source>
</evidence>
<evidence type="ECO:0000256" key="9">
    <source>
        <dbReference type="ARBA" id="ARBA00022730"/>
    </source>
</evidence>
<dbReference type="Pfam" id="PF10150">
    <property type="entry name" value="RNase_E_G"/>
    <property type="match status" value="1"/>
</dbReference>
<comment type="similarity">
    <text evidence="1">Belongs to the RNase E/G family. RNase G subfamily.</text>
</comment>
<dbReference type="InterPro" id="IPR003029">
    <property type="entry name" value="S1_domain"/>
</dbReference>
<feature type="region of interest" description="Required for zinc-mediated homotetramerization and catalytic activity" evidence="16">
    <location>
        <begin position="401"/>
        <end position="404"/>
    </location>
</feature>
<evidence type="ECO:0000256" key="8">
    <source>
        <dbReference type="ARBA" id="ARBA00022723"/>
    </source>
</evidence>
<feature type="binding site" evidence="16">
    <location>
        <position position="300"/>
    </location>
    <ligand>
        <name>Mg(2+)</name>
        <dbReference type="ChEBI" id="CHEBI:18420"/>
        <note>catalytic</note>
    </ligand>
</feature>
<dbReference type="Gene3D" id="2.40.50.140">
    <property type="entry name" value="Nucleic acid-binding proteins"/>
    <property type="match status" value="1"/>
</dbReference>
<keyword evidence="15 16" id="KW-0472">Membrane</keyword>
<feature type="region of interest" description="Disordered" evidence="17">
    <location>
        <begin position="536"/>
        <end position="597"/>
    </location>
</feature>
<dbReference type="RefSeq" id="WP_348815808.1">
    <property type="nucleotide sequence ID" value="NZ_CP098828.1"/>
</dbReference>
<feature type="region of interest" description="Disordered" evidence="17">
    <location>
        <begin position="618"/>
        <end position="1182"/>
    </location>
</feature>
<evidence type="ECO:0000256" key="11">
    <source>
        <dbReference type="ARBA" id="ARBA00022801"/>
    </source>
</evidence>
<comment type="similarity">
    <text evidence="16">Belongs to the RNase E/G family. RNase E subfamily.</text>
</comment>
<comment type="catalytic activity">
    <reaction evidence="16">
        <text>Endonucleolytic cleavage of single-stranded RNA in A- and U-rich regions.</text>
        <dbReference type="EC" id="3.1.26.12"/>
    </reaction>
</comment>
<feature type="compositionally biased region" description="Basic and acidic residues" evidence="17">
    <location>
        <begin position="691"/>
        <end position="785"/>
    </location>
</feature>
<evidence type="ECO:0000256" key="6">
    <source>
        <dbReference type="ARBA" id="ARBA00022694"/>
    </source>
</evidence>
<keyword evidence="3 16" id="KW-0963">Cytoplasm</keyword>
<comment type="cofactor">
    <cofactor evidence="16">
        <name>Zn(2+)</name>
        <dbReference type="ChEBI" id="CHEBI:29105"/>
    </cofactor>
    <text evidence="16">Binds 2 Zn(2+) ions per homotetramer.</text>
</comment>
<dbReference type="PANTHER" id="PTHR30001:SF1">
    <property type="entry name" value="RIBONUCLEASE E_G-LIKE PROTEIN, CHLOROPLASTIC"/>
    <property type="match status" value="1"/>
</dbReference>
<feature type="compositionally biased region" description="Low complexity" evidence="17">
    <location>
        <begin position="558"/>
        <end position="586"/>
    </location>
</feature>
<evidence type="ECO:0000256" key="16">
    <source>
        <dbReference type="HAMAP-Rule" id="MF_00970"/>
    </source>
</evidence>
<keyword evidence="4 16" id="KW-0997">Cell inner membrane</keyword>
<comment type="function">
    <text evidence="16">Endoribonuclease that plays a central role in RNA processing and decay. Required for the maturation of 5S and 16S rRNAs and the majority of tRNAs. Also involved in the degradation of most mRNAs.</text>
</comment>
<evidence type="ECO:0000256" key="15">
    <source>
        <dbReference type="ARBA" id="ARBA00023136"/>
    </source>
</evidence>
<dbReference type="EC" id="3.1.26.12" evidence="16"/>
<evidence type="ECO:0000256" key="10">
    <source>
        <dbReference type="ARBA" id="ARBA00022759"/>
    </source>
</evidence>
<keyword evidence="7 16" id="KW-0540">Nuclease</keyword>
<feature type="compositionally biased region" description="Low complexity" evidence="17">
    <location>
        <begin position="671"/>
        <end position="690"/>
    </location>
</feature>
<comment type="subunit">
    <text evidence="16">Component of the RNA degradosome, which is a multiprotein complex involved in RNA processing and mRNA degradation. Within the RNA degradosome, RNase E assembles into a homotetramer formed by a dimer of dimers.</text>
</comment>
<dbReference type="Pfam" id="PF20833">
    <property type="entry name" value="RNase_E_G_Thio"/>
    <property type="match status" value="1"/>
</dbReference>
<dbReference type="GO" id="GO:0008270">
    <property type="term" value="F:zinc ion binding"/>
    <property type="evidence" value="ECO:0007669"/>
    <property type="project" value="UniProtKB-UniRule"/>
</dbReference>
<feature type="compositionally biased region" description="Basic and acidic residues" evidence="17">
    <location>
        <begin position="1162"/>
        <end position="1182"/>
    </location>
</feature>
<dbReference type="GO" id="GO:0005737">
    <property type="term" value="C:cytoplasm"/>
    <property type="evidence" value="ECO:0007669"/>
    <property type="project" value="UniProtKB-SubCell"/>
</dbReference>
<comment type="subcellular location">
    <subcellularLocation>
        <location evidence="16">Cytoplasm</location>
    </subcellularLocation>
    <subcellularLocation>
        <location evidence="16">Cell inner membrane</location>
        <topology evidence="16">Peripheral membrane protein</topology>
        <orientation evidence="16">Cytoplasmic side</orientation>
    </subcellularLocation>
</comment>
<dbReference type="NCBIfam" id="TIGR00757">
    <property type="entry name" value="RNaseEG"/>
    <property type="match status" value="1"/>
</dbReference>
<dbReference type="Pfam" id="PF00575">
    <property type="entry name" value="S1"/>
    <property type="match status" value="1"/>
</dbReference>
<dbReference type="Gene3D" id="3.40.1260.20">
    <property type="entry name" value="Ribonuclease E, catalytic domain"/>
    <property type="match status" value="1"/>
</dbReference>
<evidence type="ECO:0000313" key="19">
    <source>
        <dbReference type="EMBL" id="XBO76622.1"/>
    </source>
</evidence>
<dbReference type="CDD" id="cd04453">
    <property type="entry name" value="S1_RNase_E"/>
    <property type="match status" value="1"/>
</dbReference>
<dbReference type="SMART" id="SM00316">
    <property type="entry name" value="S1"/>
    <property type="match status" value="1"/>
</dbReference>
<keyword evidence="16" id="KW-0820">tRNA-binding</keyword>
<reference evidence="19" key="1">
    <citation type="submission" date="2022-06" db="EMBL/GenBank/DDBJ databases">
        <title>A novel DMS-producing enzyme.</title>
        <authorList>
            <person name="Zhang Y."/>
        </authorList>
    </citation>
    <scope>NUCLEOTIDE SEQUENCE</scope>
    <source>
        <strain evidence="19">H10-59</strain>
    </source>
</reference>
<dbReference type="PROSITE" id="PS50126">
    <property type="entry name" value="S1"/>
    <property type="match status" value="1"/>
</dbReference>
<keyword evidence="11 16" id="KW-0378">Hydrolase</keyword>
<dbReference type="GO" id="GO:0000287">
    <property type="term" value="F:magnesium ion binding"/>
    <property type="evidence" value="ECO:0007669"/>
    <property type="project" value="UniProtKB-UniRule"/>
</dbReference>
<feature type="compositionally biased region" description="Polar residues" evidence="17">
    <location>
        <begin position="587"/>
        <end position="597"/>
    </location>
</feature>
<dbReference type="InterPro" id="IPR048583">
    <property type="entry name" value="RNase_E_G_thioredoxin-like"/>
</dbReference>
<feature type="binding site" evidence="16">
    <location>
        <position position="404"/>
    </location>
    <ligand>
        <name>Zn(2+)</name>
        <dbReference type="ChEBI" id="CHEBI:29105"/>
        <note>ligand shared between dimeric partners</note>
    </ligand>
</feature>
<dbReference type="SUPFAM" id="SSF50249">
    <property type="entry name" value="Nucleic acid-binding proteins"/>
    <property type="match status" value="1"/>
</dbReference>
<evidence type="ECO:0000256" key="5">
    <source>
        <dbReference type="ARBA" id="ARBA00022552"/>
    </source>
</evidence>
<keyword evidence="9 16" id="KW-0699">rRNA-binding</keyword>
<dbReference type="InterPro" id="IPR028878">
    <property type="entry name" value="RNase_E"/>
</dbReference>